<dbReference type="AlphaFoldDB" id="A0A1I3IT52"/>
<dbReference type="GO" id="GO:0007155">
    <property type="term" value="P:cell adhesion"/>
    <property type="evidence" value="ECO:0007669"/>
    <property type="project" value="InterPro"/>
</dbReference>
<feature type="signal peptide" evidence="3">
    <location>
        <begin position="1"/>
        <end position="21"/>
    </location>
</feature>
<dbReference type="GO" id="GO:0009289">
    <property type="term" value="C:pilus"/>
    <property type="evidence" value="ECO:0007669"/>
    <property type="project" value="InterPro"/>
</dbReference>
<evidence type="ECO:0000256" key="3">
    <source>
        <dbReference type="SAM" id="SignalP"/>
    </source>
</evidence>
<dbReference type="STRING" id="390807.SAMN04488095_1089"/>
<protein>
    <submittedName>
        <fullName evidence="4">Curlin associated repeat-containing protein</fullName>
    </submittedName>
</protein>
<evidence type="ECO:0000313" key="4">
    <source>
        <dbReference type="EMBL" id="SFI51125.1"/>
    </source>
</evidence>
<name>A0A1I3IT52_9RHOB</name>
<gene>
    <name evidence="4" type="ORF">SAMN04488095_1089</name>
</gene>
<dbReference type="InterPro" id="IPR009742">
    <property type="entry name" value="Curlin_rpt"/>
</dbReference>
<dbReference type="RefSeq" id="WP_092777830.1">
    <property type="nucleotide sequence ID" value="NZ_FORA01000001.1"/>
</dbReference>
<dbReference type="Proteomes" id="UP000199110">
    <property type="component" value="Unassembled WGS sequence"/>
</dbReference>
<evidence type="ECO:0000256" key="1">
    <source>
        <dbReference type="ARBA" id="ARBA00009766"/>
    </source>
</evidence>
<dbReference type="EMBL" id="FORA01000001">
    <property type="protein sequence ID" value="SFI51125.1"/>
    <property type="molecule type" value="Genomic_DNA"/>
</dbReference>
<evidence type="ECO:0000256" key="2">
    <source>
        <dbReference type="ARBA" id="ARBA00022729"/>
    </source>
</evidence>
<comment type="similarity">
    <text evidence="1">Belongs to the CsgA/CsgB family.</text>
</comment>
<organism evidence="4 5">
    <name type="scientific">Jannaschia pohangensis</name>
    <dbReference type="NCBI Taxonomy" id="390807"/>
    <lineage>
        <taxon>Bacteria</taxon>
        <taxon>Pseudomonadati</taxon>
        <taxon>Pseudomonadota</taxon>
        <taxon>Alphaproteobacteria</taxon>
        <taxon>Rhodobacterales</taxon>
        <taxon>Roseobacteraceae</taxon>
        <taxon>Jannaschia</taxon>
    </lineage>
</organism>
<proteinExistence type="inferred from homology"/>
<keyword evidence="2 3" id="KW-0732">Signal</keyword>
<dbReference type="OrthoDB" id="8141213at2"/>
<keyword evidence="5" id="KW-1185">Reference proteome</keyword>
<sequence>MHRYITYISAILLAGATSLHAVPSLAQANQADVVQIGSGNFAVTAQDGFANRATTVQVGTGNTASISQSGTGNTGIAVQVGSNFNAEIEQSGTGSYAVVQQVGDGAGSQTVRSVSRSSLSVSIGVGHRSAWSRASGWR</sequence>
<dbReference type="Pfam" id="PF07012">
    <property type="entry name" value="Curlin_rpt"/>
    <property type="match status" value="1"/>
</dbReference>
<accession>A0A1I3IT52</accession>
<evidence type="ECO:0000313" key="5">
    <source>
        <dbReference type="Proteomes" id="UP000199110"/>
    </source>
</evidence>
<feature type="chain" id="PRO_5011630013" evidence="3">
    <location>
        <begin position="22"/>
        <end position="138"/>
    </location>
</feature>
<reference evidence="4 5" key="1">
    <citation type="submission" date="2016-10" db="EMBL/GenBank/DDBJ databases">
        <authorList>
            <person name="de Groot N.N."/>
        </authorList>
    </citation>
    <scope>NUCLEOTIDE SEQUENCE [LARGE SCALE GENOMIC DNA]</scope>
    <source>
        <strain evidence="4 5">DSM 19073</strain>
    </source>
</reference>